<accession>A0A1F8E8E9</accession>
<evidence type="ECO:0000256" key="1">
    <source>
        <dbReference type="SAM" id="Phobius"/>
    </source>
</evidence>
<keyword evidence="1" id="KW-1133">Transmembrane helix</keyword>
<organism evidence="2 3">
    <name type="scientific">Candidatus Yanofskybacteria bacterium RIFCSPHIGHO2_01_FULL_39_8b</name>
    <dbReference type="NCBI Taxonomy" id="1802659"/>
    <lineage>
        <taxon>Bacteria</taxon>
        <taxon>Candidatus Yanofskyibacteriota</taxon>
    </lineage>
</organism>
<name>A0A1F8E8E9_9BACT</name>
<dbReference type="Proteomes" id="UP000177594">
    <property type="component" value="Unassembled WGS sequence"/>
</dbReference>
<evidence type="ECO:0000313" key="3">
    <source>
        <dbReference type="Proteomes" id="UP000177594"/>
    </source>
</evidence>
<protein>
    <submittedName>
        <fullName evidence="2">Uncharacterized protein</fullName>
    </submittedName>
</protein>
<proteinExistence type="predicted"/>
<gene>
    <name evidence="2" type="ORF">A2817_00375</name>
</gene>
<comment type="caution">
    <text evidence="2">The sequence shown here is derived from an EMBL/GenBank/DDBJ whole genome shotgun (WGS) entry which is preliminary data.</text>
</comment>
<keyword evidence="1" id="KW-0472">Membrane</keyword>
<dbReference type="AlphaFoldDB" id="A0A1F8E8E9"/>
<keyword evidence="1" id="KW-0812">Transmembrane</keyword>
<evidence type="ECO:0000313" key="2">
    <source>
        <dbReference type="EMBL" id="OGM97156.1"/>
    </source>
</evidence>
<dbReference type="EMBL" id="MGIZ01000059">
    <property type="protein sequence ID" value="OGM97156.1"/>
    <property type="molecule type" value="Genomic_DNA"/>
</dbReference>
<feature type="transmembrane region" description="Helical" evidence="1">
    <location>
        <begin position="41"/>
        <end position="60"/>
    </location>
</feature>
<sequence length="156" mass="17787">MRNNFEQLLEKVLMPLEIKKPVRTNRISVAIRKMIFAGLKIVKVAGPVLAVFFVIWFVIFNKEGSAIKIQDVSSAKYNNELVAQIARLIVLPDERPFIATIVDYKPLENNPFFKGAKKGDKVLFYEKADKAILYDIELNRIINVSSINDAGIDYKQ</sequence>
<reference evidence="2 3" key="1">
    <citation type="journal article" date="2016" name="Nat. Commun.">
        <title>Thousands of microbial genomes shed light on interconnected biogeochemical processes in an aquifer system.</title>
        <authorList>
            <person name="Anantharaman K."/>
            <person name="Brown C.T."/>
            <person name="Hug L.A."/>
            <person name="Sharon I."/>
            <person name="Castelle C.J."/>
            <person name="Probst A.J."/>
            <person name="Thomas B.C."/>
            <person name="Singh A."/>
            <person name="Wilkins M.J."/>
            <person name="Karaoz U."/>
            <person name="Brodie E.L."/>
            <person name="Williams K.H."/>
            <person name="Hubbard S.S."/>
            <person name="Banfield J.F."/>
        </authorList>
    </citation>
    <scope>NUCLEOTIDE SEQUENCE [LARGE SCALE GENOMIC DNA]</scope>
</reference>